<sequence length="158" mass="16248">MASRSRFEGENDAAAPVVGIVLLVAIVVALATLVSFSVLGLGAIVDSTPSATWSGEVVNTTPANGEVFLEFTHRGGDTVSADTLDAVILSGEGNASLGAVDSETEQLSVGDSVDIGIDGDEGDVLARDTEIALIWEIEDRSAILVEFTLEGAVVIEES</sequence>
<dbReference type="RefSeq" id="WP_119815717.1">
    <property type="nucleotide sequence ID" value="NZ_CP025066.1"/>
</dbReference>
<proteinExistence type="predicted"/>
<name>A0A343THJ6_9EURY</name>
<keyword evidence="1" id="KW-0812">Transmembrane</keyword>
<organism evidence="3 4">
    <name type="scientific">Halalkaliarchaeum desulfuricum</name>
    <dbReference type="NCBI Taxonomy" id="2055893"/>
    <lineage>
        <taxon>Archaea</taxon>
        <taxon>Methanobacteriati</taxon>
        <taxon>Methanobacteriota</taxon>
        <taxon>Stenosarchaea group</taxon>
        <taxon>Halobacteria</taxon>
        <taxon>Halobacteriales</taxon>
        <taxon>Haloferacaceae</taxon>
        <taxon>Halalkaliarchaeum</taxon>
    </lineage>
</organism>
<reference evidence="4" key="1">
    <citation type="submission" date="2017-11" db="EMBL/GenBank/DDBJ databases">
        <title>Phenotypic and genomic properties of facultatively anaerobic sulfur-reducing natronoarchaea from hypersaline soda lakes.</title>
        <authorList>
            <person name="Sorokin D.Y."/>
            <person name="Kublanov I.V."/>
            <person name="Roman P."/>
            <person name="Sinninghe Damste J.S."/>
            <person name="Golyshin P.N."/>
            <person name="Rojo D."/>
            <person name="Ciordia S."/>
            <person name="Mena M.D.C."/>
            <person name="Ferrer M."/>
            <person name="Messina E."/>
            <person name="Smedile F."/>
            <person name="La Spada G."/>
            <person name="La Cono V."/>
            <person name="Yakimov M.M."/>
        </authorList>
    </citation>
    <scope>NUCLEOTIDE SEQUENCE [LARGE SCALE GENOMIC DNA]</scope>
    <source>
        <strain evidence="4">AArc-Sl</strain>
    </source>
</reference>
<feature type="transmembrane region" description="Helical" evidence="1">
    <location>
        <begin position="20"/>
        <end position="45"/>
    </location>
</feature>
<dbReference type="InterPro" id="IPR012859">
    <property type="entry name" value="Pilin_N_archaeal"/>
</dbReference>
<evidence type="ECO:0000256" key="1">
    <source>
        <dbReference type="SAM" id="Phobius"/>
    </source>
</evidence>
<dbReference type="GeneID" id="37877276"/>
<dbReference type="NCBIfam" id="TIGR02537">
    <property type="entry name" value="arch_flag_Nterm"/>
    <property type="match status" value="1"/>
</dbReference>
<dbReference type="InterPro" id="IPR013373">
    <property type="entry name" value="Flagellin/pilin_N_arc"/>
</dbReference>
<protein>
    <recommendedName>
        <fullName evidence="2">Archaeal Type IV pilin N-terminal domain-containing protein</fullName>
    </recommendedName>
</protein>
<dbReference type="KEGG" id="hdf:AArcSl_0930"/>
<keyword evidence="1" id="KW-1133">Transmembrane helix</keyword>
<keyword evidence="1" id="KW-0472">Membrane</keyword>
<evidence type="ECO:0000313" key="4">
    <source>
        <dbReference type="Proteomes" id="UP000263012"/>
    </source>
</evidence>
<accession>A0A343THJ6</accession>
<gene>
    <name evidence="3" type="ORF">AArcSl_0930</name>
</gene>
<evidence type="ECO:0000259" key="2">
    <source>
        <dbReference type="Pfam" id="PF07790"/>
    </source>
</evidence>
<evidence type="ECO:0000313" key="3">
    <source>
        <dbReference type="EMBL" id="AUX08568.1"/>
    </source>
</evidence>
<dbReference type="Proteomes" id="UP000263012">
    <property type="component" value="Chromosome"/>
</dbReference>
<dbReference type="AlphaFoldDB" id="A0A343THJ6"/>
<dbReference type="Pfam" id="PF07790">
    <property type="entry name" value="Pilin_N"/>
    <property type="match status" value="1"/>
</dbReference>
<keyword evidence="4" id="KW-1185">Reference proteome</keyword>
<feature type="domain" description="Archaeal Type IV pilin N-terminal" evidence="2">
    <location>
        <begin position="13"/>
        <end position="88"/>
    </location>
</feature>
<dbReference type="EMBL" id="CP025066">
    <property type="protein sequence ID" value="AUX08568.1"/>
    <property type="molecule type" value="Genomic_DNA"/>
</dbReference>